<gene>
    <name evidence="1" type="ORF">ENM11_00625</name>
</gene>
<protein>
    <submittedName>
        <fullName evidence="1">Uncharacterized protein</fullName>
    </submittedName>
</protein>
<reference evidence="1" key="1">
    <citation type="journal article" date="2020" name="mSystems">
        <title>Genome- and Community-Level Interaction Insights into Carbon Utilization and Element Cycling Functions of Hydrothermarchaeota in Hydrothermal Sediment.</title>
        <authorList>
            <person name="Zhou Z."/>
            <person name="Liu Y."/>
            <person name="Xu W."/>
            <person name="Pan J."/>
            <person name="Luo Z.H."/>
            <person name="Li M."/>
        </authorList>
    </citation>
    <scope>NUCLEOTIDE SEQUENCE [LARGE SCALE GENOMIC DNA]</scope>
    <source>
        <strain evidence="1">SpSt-1056</strain>
    </source>
</reference>
<evidence type="ECO:0000313" key="1">
    <source>
        <dbReference type="EMBL" id="HHK67647.1"/>
    </source>
</evidence>
<accession>A0A7C5Q5R0</accession>
<sequence>MRGPGLLEDLVLILGVFAATTALAVAYALAKGVKHAEVTRQVIVLQASDLPEQVDTRLSKVVMDVEEKVRLAEEKTLKLLDRFEGGEDGKSEGGGG</sequence>
<comment type="caution">
    <text evidence="1">The sequence shown here is derived from an EMBL/GenBank/DDBJ whole genome shotgun (WGS) entry which is preliminary data.</text>
</comment>
<dbReference type="EMBL" id="DRWN01000009">
    <property type="protein sequence ID" value="HHK67647.1"/>
    <property type="molecule type" value="Genomic_DNA"/>
</dbReference>
<dbReference type="Gene3D" id="3.40.50.1100">
    <property type="match status" value="1"/>
</dbReference>
<dbReference type="AlphaFoldDB" id="A0A7C5Q5R0"/>
<name>A0A7C5Q5R0_CALS0</name>
<dbReference type="InterPro" id="IPR036052">
    <property type="entry name" value="TrpB-like_PALP_sf"/>
</dbReference>
<organism evidence="1">
    <name type="scientific">Caldiarchaeum subterraneum</name>
    <dbReference type="NCBI Taxonomy" id="311458"/>
    <lineage>
        <taxon>Archaea</taxon>
        <taxon>Nitrososphaerota</taxon>
        <taxon>Candidatus Caldarchaeales</taxon>
        <taxon>Candidatus Caldarchaeaceae</taxon>
        <taxon>Candidatus Caldarchaeum</taxon>
    </lineage>
</organism>
<proteinExistence type="predicted"/>